<dbReference type="Proteomes" id="UP001149090">
    <property type="component" value="Unassembled WGS sequence"/>
</dbReference>
<evidence type="ECO:0000259" key="2">
    <source>
        <dbReference type="Pfam" id="PF03184"/>
    </source>
</evidence>
<evidence type="ECO:0000256" key="1">
    <source>
        <dbReference type="SAM" id="MobiDB-lite"/>
    </source>
</evidence>
<dbReference type="EMBL" id="JAPDFW010000092">
    <property type="protein sequence ID" value="KAJ5070748.1"/>
    <property type="molecule type" value="Genomic_DNA"/>
</dbReference>
<protein>
    <recommendedName>
        <fullName evidence="2">DDE-1 domain-containing protein</fullName>
    </recommendedName>
</protein>
<sequence length="477" mass="55162">MLEEEKIDINKRIRLISHFSEIRNISSVTEKAAKVYLIGQTEKEPISQRSICEFFGISLSALQRALTALKQGREVGRKGRPPVLSDEQKKELKEKIVHSAEKGKSLNINEVLEWINEHFFDEKPSIELDFMEKPHINSRGWVYNFANQNDIIIKLPQVLERARSQVSVDEVKSFFDRLGDLFQENNFFPHQIFNMDETMITKSKDLQKFVVLTKSSLHQPSVTLPKIENFHTTLVVCVNAAGKSLDPLVIIPMQSIVIEETPEKELVPPFSFVHAPSGWITQEIFTKWAIEIFIPYVQLNKKTKEEKTLLILDGHNSRVSSEVIKDFMKNQIELFVLPAHSSHFLQPLDLSVFGTFKKYLRRRGKLSSNILSFLDVYDAFQSSATIKKIYSGFNKAGIYPFDPTKVLGNENIVLKPAGQEKLKKQRKRLDINGKILTSQEMLEKVEEYEKKKPKTKRKKRKKKNYKSKKTLFNKNHD</sequence>
<dbReference type="Pfam" id="PF03184">
    <property type="entry name" value="DDE_1"/>
    <property type="match status" value="1"/>
</dbReference>
<dbReference type="AlphaFoldDB" id="A0A9Q0LFW7"/>
<accession>A0A9Q0LFW7</accession>
<dbReference type="PANTHER" id="PTHR19303">
    <property type="entry name" value="TRANSPOSON"/>
    <property type="match status" value="1"/>
</dbReference>
<dbReference type="OMA" id="TSAYHLD"/>
<dbReference type="InterPro" id="IPR050863">
    <property type="entry name" value="CenT-Element_Derived"/>
</dbReference>
<dbReference type="InterPro" id="IPR004875">
    <property type="entry name" value="DDE_SF_endonuclease_dom"/>
</dbReference>
<evidence type="ECO:0000313" key="4">
    <source>
        <dbReference type="Proteomes" id="UP001149090"/>
    </source>
</evidence>
<organism evidence="3 4">
    <name type="scientific">Anaeramoeba ignava</name>
    <name type="common">Anaerobic marine amoeba</name>
    <dbReference type="NCBI Taxonomy" id="1746090"/>
    <lineage>
        <taxon>Eukaryota</taxon>
        <taxon>Metamonada</taxon>
        <taxon>Anaeramoebidae</taxon>
        <taxon>Anaeramoeba</taxon>
    </lineage>
</organism>
<dbReference type="GO" id="GO:0005634">
    <property type="term" value="C:nucleus"/>
    <property type="evidence" value="ECO:0007669"/>
    <property type="project" value="TreeGrafter"/>
</dbReference>
<comment type="caution">
    <text evidence="3">The sequence shown here is derived from an EMBL/GenBank/DDBJ whole genome shotgun (WGS) entry which is preliminary data.</text>
</comment>
<name>A0A9Q0LFW7_ANAIG</name>
<feature type="region of interest" description="Disordered" evidence="1">
    <location>
        <begin position="447"/>
        <end position="477"/>
    </location>
</feature>
<dbReference type="OrthoDB" id="6777587at2759"/>
<evidence type="ECO:0000313" key="3">
    <source>
        <dbReference type="EMBL" id="KAJ5070748.1"/>
    </source>
</evidence>
<reference evidence="3" key="1">
    <citation type="submission" date="2022-10" db="EMBL/GenBank/DDBJ databases">
        <title>Novel sulphate-reducing endosymbionts in the free-living metamonad Anaeramoeba.</title>
        <authorList>
            <person name="Jerlstrom-Hultqvist J."/>
            <person name="Cepicka I."/>
            <person name="Gallot-Lavallee L."/>
            <person name="Salas-Leiva D."/>
            <person name="Curtis B.A."/>
            <person name="Zahonova K."/>
            <person name="Pipaliya S."/>
            <person name="Dacks J."/>
            <person name="Roger A.J."/>
        </authorList>
    </citation>
    <scope>NUCLEOTIDE SEQUENCE</scope>
    <source>
        <strain evidence="3">BMAN</strain>
    </source>
</reference>
<gene>
    <name evidence="3" type="ORF">M0811_01729</name>
</gene>
<dbReference type="PANTHER" id="PTHR19303:SF57">
    <property type="entry name" value="HTH CENPB-TYPE DOMAIN-CONTAINING PROTEIN"/>
    <property type="match status" value="1"/>
</dbReference>
<keyword evidence="4" id="KW-1185">Reference proteome</keyword>
<feature type="domain" description="DDE-1" evidence="2">
    <location>
        <begin position="232"/>
        <end position="363"/>
    </location>
</feature>
<dbReference type="Gene3D" id="3.30.420.10">
    <property type="entry name" value="Ribonuclease H-like superfamily/Ribonuclease H"/>
    <property type="match status" value="1"/>
</dbReference>
<dbReference type="GO" id="GO:0003677">
    <property type="term" value="F:DNA binding"/>
    <property type="evidence" value="ECO:0007669"/>
    <property type="project" value="TreeGrafter"/>
</dbReference>
<feature type="compositionally biased region" description="Basic residues" evidence="1">
    <location>
        <begin position="451"/>
        <end position="471"/>
    </location>
</feature>
<dbReference type="InterPro" id="IPR036397">
    <property type="entry name" value="RNaseH_sf"/>
</dbReference>
<proteinExistence type="predicted"/>